<protein>
    <recommendedName>
        <fullName evidence="2">Zinc knuckle CX2CX4HX4C domain-containing protein</fullName>
    </recommendedName>
</protein>
<proteinExistence type="predicted"/>
<comment type="caution">
    <text evidence="3">The sequence shown here is derived from an EMBL/GenBank/DDBJ whole genome shotgun (WGS) entry which is preliminary data.</text>
</comment>
<dbReference type="PANTHER" id="PTHR31286">
    <property type="entry name" value="GLYCINE-RICH CELL WALL STRUCTURAL PROTEIN 1.8-LIKE"/>
    <property type="match status" value="1"/>
</dbReference>
<dbReference type="Proteomes" id="UP001632038">
    <property type="component" value="Unassembled WGS sequence"/>
</dbReference>
<feature type="region of interest" description="Disordered" evidence="1">
    <location>
        <begin position="435"/>
        <end position="456"/>
    </location>
</feature>
<dbReference type="Pfam" id="PF14392">
    <property type="entry name" value="zf-CCHC_4"/>
    <property type="match status" value="1"/>
</dbReference>
<feature type="domain" description="Zinc knuckle CX2CX4HX4C" evidence="2">
    <location>
        <begin position="98"/>
        <end position="144"/>
    </location>
</feature>
<dbReference type="EMBL" id="JAVIJP010000047">
    <property type="protein sequence ID" value="KAL3626525.1"/>
    <property type="molecule type" value="Genomic_DNA"/>
</dbReference>
<feature type="compositionally biased region" description="Basic and acidic residues" evidence="1">
    <location>
        <begin position="444"/>
        <end position="456"/>
    </location>
</feature>
<dbReference type="InterPro" id="IPR025836">
    <property type="entry name" value="Zn_knuckle_CX2CX4HX4C"/>
</dbReference>
<accession>A0ABD3C9M5</accession>
<dbReference type="AlphaFoldDB" id="A0ABD3C9M5"/>
<feature type="region of interest" description="Disordered" evidence="1">
    <location>
        <begin position="170"/>
        <end position="217"/>
    </location>
</feature>
<sequence length="456" mass="50779">MAAFVFEEQSDTARILNSTWTFRDHHIAIAHWPPDKSLPEINLSKIKFWIQAIGLPISYTNHDTAKLIGDSIGSFVKADLASSSARWKKALRIQIEVDLFQKLHSAISISVKGKSKIIAEIRYERLTEFCYHCGLIGHRIIICDEAINHIGDRKISEIYGPWLKSDNSHIQNPKFVNGSPGESQKQPTPEKKKNKGTLIGESPGNFNPHAPQTSNTLSPLPVTVAELATPDLAMVTVEQPKQQLAHVGVKSQKISDTDSTSSNMTLISFDTPAARKSDMEMENIILSEERAETREIINMGLYPITNLEWALNEKKRNQPEPMDFSSSYSETNTTLYQINPAQDPAHPINPPNNLRSHSEIITAISHFKKPKLNSTNNHVLINPYTDQDRITMMKNANAVIFKPSASINSEKAREISYSISRASGTPKLVKVETLLDNSNNQDSEAEKGAGPEGVIR</sequence>
<evidence type="ECO:0000256" key="1">
    <source>
        <dbReference type="SAM" id="MobiDB-lite"/>
    </source>
</evidence>
<name>A0ABD3C9M5_9LAMI</name>
<reference evidence="4" key="1">
    <citation type="journal article" date="2024" name="IScience">
        <title>Strigolactones Initiate the Formation of Haustorium-like Structures in Castilleja.</title>
        <authorList>
            <person name="Buerger M."/>
            <person name="Peterson D."/>
            <person name="Chory J."/>
        </authorList>
    </citation>
    <scope>NUCLEOTIDE SEQUENCE [LARGE SCALE GENOMIC DNA]</scope>
</reference>
<dbReference type="InterPro" id="IPR040256">
    <property type="entry name" value="At4g02000-like"/>
</dbReference>
<organism evidence="3 4">
    <name type="scientific">Castilleja foliolosa</name>
    <dbReference type="NCBI Taxonomy" id="1961234"/>
    <lineage>
        <taxon>Eukaryota</taxon>
        <taxon>Viridiplantae</taxon>
        <taxon>Streptophyta</taxon>
        <taxon>Embryophyta</taxon>
        <taxon>Tracheophyta</taxon>
        <taxon>Spermatophyta</taxon>
        <taxon>Magnoliopsida</taxon>
        <taxon>eudicotyledons</taxon>
        <taxon>Gunneridae</taxon>
        <taxon>Pentapetalae</taxon>
        <taxon>asterids</taxon>
        <taxon>lamiids</taxon>
        <taxon>Lamiales</taxon>
        <taxon>Orobanchaceae</taxon>
        <taxon>Pedicularideae</taxon>
        <taxon>Castillejinae</taxon>
        <taxon>Castilleja</taxon>
    </lineage>
</organism>
<gene>
    <name evidence="3" type="ORF">CASFOL_030074</name>
</gene>
<dbReference type="PANTHER" id="PTHR31286:SF167">
    <property type="entry name" value="OS09G0268800 PROTEIN"/>
    <property type="match status" value="1"/>
</dbReference>
<evidence type="ECO:0000313" key="4">
    <source>
        <dbReference type="Proteomes" id="UP001632038"/>
    </source>
</evidence>
<evidence type="ECO:0000259" key="2">
    <source>
        <dbReference type="Pfam" id="PF14392"/>
    </source>
</evidence>
<keyword evidence="4" id="KW-1185">Reference proteome</keyword>
<evidence type="ECO:0000313" key="3">
    <source>
        <dbReference type="EMBL" id="KAL3626525.1"/>
    </source>
</evidence>